<reference evidence="2 3" key="1">
    <citation type="submission" date="2024-02" db="EMBL/GenBank/DDBJ databases">
        <title>Seven novel Bacillus-like species.</title>
        <authorList>
            <person name="Liu G."/>
        </authorList>
    </citation>
    <scope>NUCLEOTIDE SEQUENCE [LARGE SCALE GENOMIC DNA]</scope>
    <source>
        <strain evidence="2 3">FJAT-52991</strain>
    </source>
</reference>
<protein>
    <submittedName>
        <fullName evidence="2">IDEAL domain-containing protein</fullName>
    </submittedName>
</protein>
<sequence>MPREQERNATDVYIDKLLNDILFKQEKQRIMVAIDQTLDKRDQEAFMKLSHKLNELERNFNS</sequence>
<accession>A0ABZ2N8N6</accession>
<evidence type="ECO:0000313" key="3">
    <source>
        <dbReference type="Proteomes" id="UP001387364"/>
    </source>
</evidence>
<feature type="domain" description="IDEAL" evidence="1">
    <location>
        <begin position="17"/>
        <end position="53"/>
    </location>
</feature>
<dbReference type="Pfam" id="PF08858">
    <property type="entry name" value="IDEAL"/>
    <property type="match status" value="1"/>
</dbReference>
<dbReference type="InterPro" id="IPR014957">
    <property type="entry name" value="IDEAL_dom"/>
</dbReference>
<dbReference type="Gene3D" id="4.10.810.10">
    <property type="entry name" value="Virus Scaffolding Protein, Chain A"/>
    <property type="match status" value="1"/>
</dbReference>
<evidence type="ECO:0000259" key="1">
    <source>
        <dbReference type="SMART" id="SM00914"/>
    </source>
</evidence>
<dbReference type="SMART" id="SM00914">
    <property type="entry name" value="IDEAL"/>
    <property type="match status" value="1"/>
</dbReference>
<dbReference type="InterPro" id="IPR027393">
    <property type="entry name" value="Virus_scaffolding_prot_C"/>
</dbReference>
<dbReference type="Proteomes" id="UP001387364">
    <property type="component" value="Chromosome"/>
</dbReference>
<name>A0ABZ2N8N6_9BACI</name>
<dbReference type="EMBL" id="CP147404">
    <property type="protein sequence ID" value="WXB93962.1"/>
    <property type="molecule type" value="Genomic_DNA"/>
</dbReference>
<organism evidence="2 3">
    <name type="scientific">Bacillus kandeliae</name>
    <dbReference type="NCBI Taxonomy" id="3129297"/>
    <lineage>
        <taxon>Bacteria</taxon>
        <taxon>Bacillati</taxon>
        <taxon>Bacillota</taxon>
        <taxon>Bacilli</taxon>
        <taxon>Bacillales</taxon>
        <taxon>Bacillaceae</taxon>
        <taxon>Bacillus</taxon>
    </lineage>
</organism>
<dbReference type="RefSeq" id="WP_338753523.1">
    <property type="nucleotide sequence ID" value="NZ_CP147404.1"/>
</dbReference>
<gene>
    <name evidence="2" type="ORF">WDJ61_04855</name>
</gene>
<evidence type="ECO:0000313" key="2">
    <source>
        <dbReference type="EMBL" id="WXB93962.1"/>
    </source>
</evidence>
<keyword evidence="3" id="KW-1185">Reference proteome</keyword>
<proteinExistence type="predicted"/>